<dbReference type="RefSeq" id="WP_200311708.1">
    <property type="nucleotide sequence ID" value="NZ_JAENIM010000041.1"/>
</dbReference>
<reference evidence="7" key="1">
    <citation type="submission" date="2021-01" db="EMBL/GenBank/DDBJ databases">
        <title>Modified the classification status of verrucomicrobia.</title>
        <authorList>
            <person name="Feng X."/>
        </authorList>
    </citation>
    <scope>NUCLEOTIDE SEQUENCE</scope>
    <source>
        <strain evidence="7">_KCTC 22039</strain>
    </source>
</reference>
<proteinExistence type="inferred from homology"/>
<evidence type="ECO:0000259" key="6">
    <source>
        <dbReference type="Pfam" id="PF21365"/>
    </source>
</evidence>
<feature type="domain" description="Glycosyl hydrolase family 31 C-terminal" evidence="6">
    <location>
        <begin position="635"/>
        <end position="732"/>
    </location>
</feature>
<keyword evidence="2" id="KW-0378">Hydrolase</keyword>
<feature type="domain" description="DUF5110" evidence="5">
    <location>
        <begin position="749"/>
        <end position="816"/>
    </location>
</feature>
<accession>A0A8J7MH17</accession>
<evidence type="ECO:0000256" key="1">
    <source>
        <dbReference type="ARBA" id="ARBA00007806"/>
    </source>
</evidence>
<dbReference type="GO" id="GO:0005975">
    <property type="term" value="P:carbohydrate metabolic process"/>
    <property type="evidence" value="ECO:0007669"/>
    <property type="project" value="InterPro"/>
</dbReference>
<gene>
    <name evidence="7" type="ORF">JIN82_11050</name>
</gene>
<protein>
    <submittedName>
        <fullName evidence="7">DUF5110 domain-containing protein</fullName>
    </submittedName>
</protein>
<dbReference type="InterPro" id="IPR011013">
    <property type="entry name" value="Gal_mutarotase_sf_dom"/>
</dbReference>
<name>A0A8J7MH17_9BACT</name>
<dbReference type="InterPro" id="IPR000322">
    <property type="entry name" value="Glyco_hydro_31_TIM"/>
</dbReference>
<dbReference type="InterPro" id="IPR051816">
    <property type="entry name" value="Glycosyl_Hydrolase_31"/>
</dbReference>
<dbReference type="CDD" id="cd06591">
    <property type="entry name" value="GH31_xylosidase_XylS"/>
    <property type="match status" value="1"/>
</dbReference>
<organism evidence="7 8">
    <name type="scientific">Persicirhabdus sediminis</name>
    <dbReference type="NCBI Taxonomy" id="454144"/>
    <lineage>
        <taxon>Bacteria</taxon>
        <taxon>Pseudomonadati</taxon>
        <taxon>Verrucomicrobiota</taxon>
        <taxon>Verrucomicrobiia</taxon>
        <taxon>Verrucomicrobiales</taxon>
        <taxon>Verrucomicrobiaceae</taxon>
        <taxon>Persicirhabdus</taxon>
    </lineage>
</organism>
<dbReference type="SUPFAM" id="SSF51445">
    <property type="entry name" value="(Trans)glycosidases"/>
    <property type="match status" value="1"/>
</dbReference>
<dbReference type="PANTHER" id="PTHR43863">
    <property type="entry name" value="HYDROLASE, PUTATIVE (AFU_ORTHOLOGUE AFUA_1G03140)-RELATED"/>
    <property type="match status" value="1"/>
</dbReference>
<dbReference type="PANTHER" id="PTHR43863:SF2">
    <property type="entry name" value="MALTASE-GLUCOAMYLASE"/>
    <property type="match status" value="1"/>
</dbReference>
<dbReference type="Gene3D" id="3.20.20.80">
    <property type="entry name" value="Glycosidases"/>
    <property type="match status" value="1"/>
</dbReference>
<dbReference type="SUPFAM" id="SSF51011">
    <property type="entry name" value="Glycosyl hydrolase domain"/>
    <property type="match status" value="1"/>
</dbReference>
<dbReference type="InterPro" id="IPR048395">
    <property type="entry name" value="Glyco_hydro_31_C"/>
</dbReference>
<dbReference type="GO" id="GO:0004553">
    <property type="term" value="F:hydrolase activity, hydrolyzing O-glycosyl compounds"/>
    <property type="evidence" value="ECO:0007669"/>
    <property type="project" value="InterPro"/>
</dbReference>
<dbReference type="Pfam" id="PF01055">
    <property type="entry name" value="Glyco_hydro_31_2nd"/>
    <property type="match status" value="1"/>
</dbReference>
<dbReference type="InterPro" id="IPR017853">
    <property type="entry name" value="GH"/>
</dbReference>
<dbReference type="EMBL" id="JAENIM010000041">
    <property type="protein sequence ID" value="MBK1791689.1"/>
    <property type="molecule type" value="Genomic_DNA"/>
</dbReference>
<evidence type="ECO:0000259" key="3">
    <source>
        <dbReference type="Pfam" id="PF01055"/>
    </source>
</evidence>
<dbReference type="InterPro" id="IPR025887">
    <property type="entry name" value="Glyco_hydro_31_N_dom"/>
</dbReference>
<dbReference type="AlphaFoldDB" id="A0A8J7MH17"/>
<dbReference type="Proteomes" id="UP000624703">
    <property type="component" value="Unassembled WGS sequence"/>
</dbReference>
<evidence type="ECO:0000313" key="7">
    <source>
        <dbReference type="EMBL" id="MBK1791689.1"/>
    </source>
</evidence>
<feature type="domain" description="Glycoside hydrolase family 31 N-terminal" evidence="4">
    <location>
        <begin position="60"/>
        <end position="246"/>
    </location>
</feature>
<feature type="domain" description="Glycoside hydrolase family 31 TIM barrel" evidence="3">
    <location>
        <begin position="288"/>
        <end position="624"/>
    </location>
</feature>
<dbReference type="Pfam" id="PF17137">
    <property type="entry name" value="DUF5110"/>
    <property type="match status" value="1"/>
</dbReference>
<evidence type="ECO:0000313" key="8">
    <source>
        <dbReference type="Proteomes" id="UP000624703"/>
    </source>
</evidence>
<dbReference type="CDD" id="cd14752">
    <property type="entry name" value="GH31_N"/>
    <property type="match status" value="1"/>
</dbReference>
<comment type="similarity">
    <text evidence="1 2">Belongs to the glycosyl hydrolase 31 family.</text>
</comment>
<dbReference type="Pfam" id="PF13802">
    <property type="entry name" value="Gal_mutarotas_2"/>
    <property type="match status" value="1"/>
</dbReference>
<dbReference type="Pfam" id="PF21365">
    <property type="entry name" value="Glyco_hydro_31_3rd"/>
    <property type="match status" value="1"/>
</dbReference>
<dbReference type="Gene3D" id="2.60.40.1760">
    <property type="entry name" value="glycosyl hydrolase (family 31)"/>
    <property type="match status" value="1"/>
</dbReference>
<dbReference type="Gene3D" id="2.60.40.1180">
    <property type="entry name" value="Golgi alpha-mannosidase II"/>
    <property type="match status" value="2"/>
</dbReference>
<dbReference type="InterPro" id="IPR033403">
    <property type="entry name" value="DUF5110"/>
</dbReference>
<dbReference type="InterPro" id="IPR013780">
    <property type="entry name" value="Glyco_hydro_b"/>
</dbReference>
<dbReference type="SUPFAM" id="SSF74650">
    <property type="entry name" value="Galactose mutarotase-like"/>
    <property type="match status" value="1"/>
</dbReference>
<sequence length="847" mass="96124">MKALTKIIPIHQFHPKQKIIAAATLAILPMTSLAQSAPNSVKSVDARSNGAQMTLEQGKMDISFVSPSLIRVRVTQNPSFTASTSNIVLPRDVETSAQVNEQDGAVIISAGELQIKVDKKTSALSFLSTTDGPLLSEPNSPRKFEAIEITELKLTDTKEVATIDGGRVEGEIVETGKTTKAWSVKHNFNWADDEAIYGLGSHEENVLNLRGSLQYVYQQNMKIAIPVIVSTNGYGILYDACGEIQFNDTEEGSFIDLDAIQDLDYYFIYGPELDDIVAGYRDLTGSAPMMPRYAFGYVQSKERYKSQDEIISIVEEYRKRKLPLDIIVQDWKYWPTGWGIKQFRERSYPDPTAMCERVHELGAHIMLSIWPHIKGDHPEPKDMAEKGFMLNNGKTYDAYNEVARSLYWKYTNDNLFKHGIDAWWCDCTEPIEADWTGKTKLSPKERRDINIASQRATLGREKLNSYSLYHSQGIYENQRKTSEEKRVVNLTRSGYAGQQRYGTISWTGDISARWEVLEQQIPCGLNFTVTGSPYWTNDIGAFFVKPSKRTWFRDGIYPEGVADLGFRELYTRWFQYGSFLTMFRSHGTDTPREVWQFGEPGTPFYDTLAKYLELRYKLMPYTYSIAGQTSHNNYTMTRLLAFDFRKDPKVHDIKTQFMYGPALMVCPVVTPMYYGAESTELKDVAKTREVYLPNDTDWYDYWTGKKLTGGQTITADAPLETMPLYVRAGSIIPEGPVVQHTGENLDADWTIRVYPGSDGEFTVYEDEGDNYNYEKGQFSTWKISWDEAKQTLSIGERQGSYPGMVNSRKLNIALMNDSMDQVTPKVAKTVQYTGEAIDVVIKSLSGE</sequence>
<keyword evidence="8" id="KW-1185">Reference proteome</keyword>
<comment type="caution">
    <text evidence="7">The sequence shown here is derived from an EMBL/GenBank/DDBJ whole genome shotgun (WGS) entry which is preliminary data.</text>
</comment>
<evidence type="ECO:0000259" key="4">
    <source>
        <dbReference type="Pfam" id="PF13802"/>
    </source>
</evidence>
<evidence type="ECO:0000259" key="5">
    <source>
        <dbReference type="Pfam" id="PF17137"/>
    </source>
</evidence>
<evidence type="ECO:0000256" key="2">
    <source>
        <dbReference type="RuleBase" id="RU361185"/>
    </source>
</evidence>
<dbReference type="GO" id="GO:0030246">
    <property type="term" value="F:carbohydrate binding"/>
    <property type="evidence" value="ECO:0007669"/>
    <property type="project" value="InterPro"/>
</dbReference>
<keyword evidence="2" id="KW-0326">Glycosidase</keyword>